<sequence length="1105" mass="122703">MIIGNDLAGGKVRPLPEVVDNPFDEPPVLNKDHAADLTLFPACAITRAQSRKFHNVVDLSDSFLLDDEDTPQPVVFQPKEFDLKSLSPVTGAEDVAVTRELIETKPIGYYFEDGLLMRKWTPSVAVRETVQESLGFSPAKLVFAHTVRGPLKLLKENWLSEGNSVVNVLDYVSSFRERLHRACEFAQSALSDAQSKMKEHFDKCATARSFEKGDKVLVLLPLPGSTLQAKFSGPYVVERKLSDTDYIICTPDRRRKTQVCHINMIKCYVVRGEEKESKSSVIPSVPISVVPLSCLDDDNDELCLRSMPTSSTNVIKHDIEVCGHSPIKQNAYRVNPAKRKIIESEVKYLLENGLAVPSSSAWSLPCLLVPKPDGTHRFCTDYRKVNAITKPDSFPLPLMEDCVDNVGSAQFVTKLDLLKGYWQVPLTERAAEIATFVTPDNFLNYTVMAFGLRNAPATFQRLMNSVLAGVQNCKAYLDDIVVYSTSWKEHVDIVYGFHTDFLLSCHATAIQPSLKLSNCLVEFGRTAVGDRTTAVLYLENQQPQPPPHISTGHKAAAQLFTFSVPENSDITITPTSGRVLPGQKCLVQVTFSPTLSDDAISAEALRWREEFHNDTSNCQYTEADTKKMETSLFLVKDHCSKVMSANGSLVHSPSPADIQAGCFEYLAVKASLLRSFNERHVRHVISCFTSSSDIVLDTSEEPRYSPHETLYLELRCPVIRPALLLISDSGHNTIYFNQVAVGQKVLKKVIIQNISSETVKLTSSLLDVTGPFSVLNAMRSIGPEDTHTLLIAFTPFLAKKYYETLEVSCSQMMLKLALCGEAVNPIITCSNEGHIKFDYVPVNESTSQTFRLQNMSSLDVRFSVLLESHFLTERNDRILAVMDSTVHVGTQNYSGMSVFRASPSGGAITSDGAVDITVTFHPDHESLHYRDVLRVQLMNKQTVCMLELWGSSCQHNMFVCGGDPVDVCSESLIPSHIYTSGLIKHEESKSLLLTLRSEYQEGRAIVATRRLHVGCVYSTKPTTKKMIEFIWENISPVEQQGFKVAPMQGIVDAGHECLITITWMPPSGLTPNAVVQACALLTIRGDETEVYRVTLMAHTDKNTST</sequence>
<dbReference type="EMBL" id="JAYMGO010000008">
    <property type="protein sequence ID" value="KAL1269183.1"/>
    <property type="molecule type" value="Genomic_DNA"/>
</dbReference>
<evidence type="ECO:0000313" key="5">
    <source>
        <dbReference type="EMBL" id="KAL1269183.1"/>
    </source>
</evidence>
<dbReference type="Gene3D" id="3.30.70.270">
    <property type="match status" value="1"/>
</dbReference>
<keyword evidence="6" id="KW-1185">Reference proteome</keyword>
<dbReference type="SUPFAM" id="SSF56672">
    <property type="entry name" value="DNA/RNA polymerases"/>
    <property type="match status" value="1"/>
</dbReference>
<dbReference type="CDD" id="cd01647">
    <property type="entry name" value="RT_LTR"/>
    <property type="match status" value="1"/>
</dbReference>
<organism evidence="5 6">
    <name type="scientific">Cirrhinus molitorella</name>
    <name type="common">mud carp</name>
    <dbReference type="NCBI Taxonomy" id="172907"/>
    <lineage>
        <taxon>Eukaryota</taxon>
        <taxon>Metazoa</taxon>
        <taxon>Chordata</taxon>
        <taxon>Craniata</taxon>
        <taxon>Vertebrata</taxon>
        <taxon>Euteleostomi</taxon>
        <taxon>Actinopterygii</taxon>
        <taxon>Neopterygii</taxon>
        <taxon>Teleostei</taxon>
        <taxon>Ostariophysi</taxon>
        <taxon>Cypriniformes</taxon>
        <taxon>Cyprinidae</taxon>
        <taxon>Labeoninae</taxon>
        <taxon>Labeonini</taxon>
        <taxon>Cirrhinus</taxon>
    </lineage>
</organism>
<proteinExistence type="inferred from homology"/>
<evidence type="ECO:0000259" key="3">
    <source>
        <dbReference type="Pfam" id="PF00078"/>
    </source>
</evidence>
<evidence type="ECO:0000313" key="6">
    <source>
        <dbReference type="Proteomes" id="UP001558613"/>
    </source>
</evidence>
<dbReference type="InterPro" id="IPR000477">
    <property type="entry name" value="RT_dom"/>
</dbReference>
<accession>A0ABR3MX17</accession>
<evidence type="ECO:0000256" key="1">
    <source>
        <dbReference type="ARBA" id="ARBA00010879"/>
    </source>
</evidence>
<gene>
    <name evidence="5" type="ORF">QQF64_031472</name>
</gene>
<feature type="domain" description="Reverse transcriptase" evidence="3">
    <location>
        <begin position="369"/>
        <end position="494"/>
    </location>
</feature>
<dbReference type="EC" id="3.1.26.4" evidence="2"/>
<dbReference type="InterPro" id="IPR043502">
    <property type="entry name" value="DNA/RNA_pol_sf"/>
</dbReference>
<evidence type="ECO:0000259" key="4">
    <source>
        <dbReference type="Pfam" id="PF22938"/>
    </source>
</evidence>
<reference evidence="5 6" key="1">
    <citation type="submission" date="2023-09" db="EMBL/GenBank/DDBJ databases">
        <authorList>
            <person name="Wang M."/>
        </authorList>
    </citation>
    <scope>NUCLEOTIDE SEQUENCE [LARGE SCALE GENOMIC DNA]</scope>
    <source>
        <strain evidence="5">GT-2023</strain>
        <tissue evidence="5">Liver</tissue>
    </source>
</reference>
<dbReference type="InterPro" id="IPR013783">
    <property type="entry name" value="Ig-like_fold"/>
</dbReference>
<dbReference type="Pfam" id="PF22938">
    <property type="entry name" value="Integrase_p58_C"/>
    <property type="match status" value="1"/>
</dbReference>
<name>A0ABR3MX17_9TELE</name>
<dbReference type="Gene3D" id="3.10.10.10">
    <property type="entry name" value="HIV Type 1 Reverse Transcriptase, subunit A, domain 1"/>
    <property type="match status" value="1"/>
</dbReference>
<dbReference type="InterPro" id="IPR043128">
    <property type="entry name" value="Rev_trsase/Diguanyl_cyclase"/>
</dbReference>
<protein>
    <recommendedName>
        <fullName evidence="2">ribonuclease H</fullName>
        <ecNumber evidence="2">3.1.26.4</ecNumber>
    </recommendedName>
</protein>
<dbReference type="InterPro" id="IPR054465">
    <property type="entry name" value="Integrase_p58-like_C"/>
</dbReference>
<dbReference type="PANTHER" id="PTHR22538:SF0">
    <property type="entry name" value="CILIA- AND FLAGELLA-ASSOCIATED PROTEIN 74"/>
    <property type="match status" value="1"/>
</dbReference>
<evidence type="ECO:0000256" key="2">
    <source>
        <dbReference type="ARBA" id="ARBA00012180"/>
    </source>
</evidence>
<comment type="caution">
    <text evidence="5">The sequence shown here is derived from an EMBL/GenBank/DDBJ whole genome shotgun (WGS) entry which is preliminary data.</text>
</comment>
<dbReference type="PANTHER" id="PTHR22538">
    <property type="entry name" value="CILIA- AND FLAGELLA-ASSOCIATED PROTEIN 74"/>
    <property type="match status" value="1"/>
</dbReference>
<dbReference type="Gene3D" id="2.60.40.10">
    <property type="entry name" value="Immunoglobulins"/>
    <property type="match status" value="3"/>
</dbReference>
<dbReference type="Pfam" id="PF00078">
    <property type="entry name" value="RVT_1"/>
    <property type="match status" value="1"/>
</dbReference>
<comment type="similarity">
    <text evidence="1">Belongs to the beta type-B retroviral polymerase family. HERV class-II K(HML-2) pol subfamily.</text>
</comment>
<feature type="domain" description="Integrase p58-like C-terminal" evidence="4">
    <location>
        <begin position="233"/>
        <end position="266"/>
    </location>
</feature>
<dbReference type="Proteomes" id="UP001558613">
    <property type="component" value="Unassembled WGS sequence"/>
</dbReference>